<dbReference type="NCBIfam" id="NF033679">
    <property type="entry name" value="DNRLRE_dom"/>
    <property type="match status" value="1"/>
</dbReference>
<accession>A0A0F7VZW5</accession>
<dbReference type="InterPro" id="IPR013783">
    <property type="entry name" value="Ig-like_fold"/>
</dbReference>
<organism evidence="1 2">
    <name type="scientific">Streptomyces leeuwenhoekii</name>
    <dbReference type="NCBI Taxonomy" id="1437453"/>
    <lineage>
        <taxon>Bacteria</taxon>
        <taxon>Bacillati</taxon>
        <taxon>Actinomycetota</taxon>
        <taxon>Actinomycetes</taxon>
        <taxon>Kitasatosporales</taxon>
        <taxon>Streptomycetaceae</taxon>
        <taxon>Streptomyces</taxon>
    </lineage>
</organism>
<dbReference type="Proteomes" id="UP000035016">
    <property type="component" value="Chromosome Chromosome"/>
</dbReference>
<dbReference type="CDD" id="cd00257">
    <property type="entry name" value="beta-trefoil_FSCN-like"/>
    <property type="match status" value="1"/>
</dbReference>
<evidence type="ECO:0000313" key="1">
    <source>
        <dbReference type="EMBL" id="CQR65275.1"/>
    </source>
</evidence>
<dbReference type="Gene3D" id="2.60.40.10">
    <property type="entry name" value="Immunoglobulins"/>
    <property type="match status" value="1"/>
</dbReference>
<evidence type="ECO:0000313" key="2">
    <source>
        <dbReference type="Proteomes" id="UP000035016"/>
    </source>
</evidence>
<protein>
    <submittedName>
        <fullName evidence="1">Wall-associated protein</fullName>
    </submittedName>
</protein>
<proteinExistence type="predicted"/>
<sequence length="1013" mass="107637">MLTTAAVLMATPYAAAGTDHPGARGTAAEAAVPKAAPVTEAATAEAALAAAKAFGRKVEVLDQRTETTTTYANPDGTLTTVQAAGPIRMIENGRWVDVDVDLERDSGGTVRPEAHPEHLALAGAGGTRARSIEQAAQAPDSAARDLISLGSGDRRIAVQWKGGLPAPELDGSRATYRDAVPGADLVVDATRTGFEQYLTLRHRPGRGAPLVLPLKTEGLKAEPGEDGSLVFTDRTTGEQVSTIPAPVMWDASVDERSLEHTNRRAVPMKVVQDGDSVELRLTPDPEWLADPETRYPVTIDPAADVLDVLFDTWVQGGEAADQSASTDLKIGWPGDSAGTTRRVARSFLTFRTSPFADALVTDAKLKLYDYHSWSCQERGWEVWATGPADTATRWANQPEWKQKFATSTETRSATCSNAGYVSADVTELARTWASAKADTGSVGIRAADENDTYGWKRFYSGEAAEDKIPQLEVTYNYRPRNGANLQAGPPFVSEGGIYRVDTLTPTLRFSTEDADPDDEVRGSFEITDVATQEVVATVTSGYVPASTTASVKVPAGTLEDGHTYSFRTTTYDGTHWANGWSAPATFHVDTAWRMDAATRTLGYANAASEAADVTAATSSDSRYAAVAKTDENTVGVPWNAGGTIDIADGNGGYASLGLPGGTARGTSIGGTVVYSDPAQSVDTVTQPTAEGGVRTLQVIKNAAAPHSYRTALQLPEDVEVVTHDDGSVTVLDGAVPTGTVSLIAGANGRYLSARINDTGDQAGKVRASATTDSTWEKFTLEAGGDGTYALKSGANGKYVAVEKNYTGDRQGMLRARSDSAGTWEKFTLHKQQDGSYALKALANGKYVTVEKGLTGADADLVRAAADTPGDGQLFTVVPDQPREQVGFFEAPWAKDANGDAVPTRYEVQDGYLVQTVDFTESTAFPVVIDPGFWSTAWKVTKCAASIASFVYGFTPQGSSKKVITAVRLVKKVGFKKTANIIRTYLKRHKLTTDGRKIVAGILGINSIKSNCKF</sequence>
<dbReference type="Gene3D" id="2.80.10.50">
    <property type="match status" value="1"/>
</dbReference>
<dbReference type="InterPro" id="IPR008999">
    <property type="entry name" value="Actin-crosslinking"/>
</dbReference>
<gene>
    <name evidence="1" type="primary">sle_58190</name>
</gene>
<name>A0A0F7VZW5_STRLW</name>
<dbReference type="SUPFAM" id="SSF50405">
    <property type="entry name" value="Actin-crosslinking proteins"/>
    <property type="match status" value="1"/>
</dbReference>
<dbReference type="AlphaFoldDB" id="A0A0F7VZW5"/>
<dbReference type="KEGG" id="sle:sle_58190"/>
<dbReference type="EMBL" id="LN831790">
    <property type="protein sequence ID" value="CQR65275.1"/>
    <property type="molecule type" value="Genomic_DNA"/>
</dbReference>
<reference evidence="1 2" key="1">
    <citation type="submission" date="2015-02" db="EMBL/GenBank/DDBJ databases">
        <authorList>
            <person name="Gomez-Escribano P.J."/>
        </authorList>
    </citation>
    <scope>NUCLEOTIDE SEQUENCE [LARGE SCALE GENOMIC DNA]</scope>
    <source>
        <strain evidence="2">C34 (DSM 42122 / NRRL B-24963)</strain>
    </source>
</reference>
<dbReference type="GO" id="GO:0005975">
    <property type="term" value="P:carbohydrate metabolic process"/>
    <property type="evidence" value="ECO:0007669"/>
    <property type="project" value="UniProtKB-ARBA"/>
</dbReference>